<dbReference type="NCBIfam" id="TIGR00125">
    <property type="entry name" value="cyt_tran_rel"/>
    <property type="match status" value="1"/>
</dbReference>
<evidence type="ECO:0000256" key="2">
    <source>
        <dbReference type="ARBA" id="ARBA00022695"/>
    </source>
</evidence>
<keyword evidence="2" id="KW-0548">Nucleotidyltransferase</keyword>
<evidence type="ECO:0000256" key="1">
    <source>
        <dbReference type="ARBA" id="ARBA00022679"/>
    </source>
</evidence>
<feature type="domain" description="Cytidyltransferase-like" evidence="3">
    <location>
        <begin position="6"/>
        <end position="112"/>
    </location>
</feature>
<evidence type="ECO:0000313" key="4">
    <source>
        <dbReference type="EMBL" id="KKK79960.1"/>
    </source>
</evidence>
<comment type="caution">
    <text evidence="4">The sequence shown here is derived from an EMBL/GenBank/DDBJ whole genome shotgun (WGS) entry which is preliminary data.</text>
</comment>
<dbReference type="InterPro" id="IPR050385">
    <property type="entry name" value="Archaeal_FAD_synthase"/>
</dbReference>
<proteinExistence type="predicted"/>
<dbReference type="EMBL" id="LAZR01053798">
    <property type="protein sequence ID" value="KKK79960.1"/>
    <property type="molecule type" value="Genomic_DNA"/>
</dbReference>
<dbReference type="Gene3D" id="3.40.50.620">
    <property type="entry name" value="HUPs"/>
    <property type="match status" value="1"/>
</dbReference>
<accession>A0A0F8Z1P0</accession>
<name>A0A0F8Z1P0_9ZZZZ</name>
<dbReference type="InterPro" id="IPR004821">
    <property type="entry name" value="Cyt_trans-like"/>
</dbReference>
<keyword evidence="1" id="KW-0808">Transferase</keyword>
<dbReference type="SUPFAM" id="SSF52374">
    <property type="entry name" value="Nucleotidylyl transferase"/>
    <property type="match status" value="1"/>
</dbReference>
<evidence type="ECO:0000259" key="3">
    <source>
        <dbReference type="Pfam" id="PF01467"/>
    </source>
</evidence>
<dbReference type="AlphaFoldDB" id="A0A0F8Z1P0"/>
<dbReference type="Pfam" id="PF01467">
    <property type="entry name" value="CTP_transf_like"/>
    <property type="match status" value="1"/>
</dbReference>
<gene>
    <name evidence="4" type="ORF">LCGC14_2828270</name>
</gene>
<dbReference type="PANTHER" id="PTHR43793">
    <property type="entry name" value="FAD SYNTHASE"/>
    <property type="match status" value="1"/>
</dbReference>
<protein>
    <recommendedName>
        <fullName evidence="3">Cytidyltransferase-like domain-containing protein</fullName>
    </recommendedName>
</protein>
<dbReference type="InterPro" id="IPR014729">
    <property type="entry name" value="Rossmann-like_a/b/a_fold"/>
</dbReference>
<reference evidence="4" key="1">
    <citation type="journal article" date="2015" name="Nature">
        <title>Complex archaea that bridge the gap between prokaryotes and eukaryotes.</title>
        <authorList>
            <person name="Spang A."/>
            <person name="Saw J.H."/>
            <person name="Jorgensen S.L."/>
            <person name="Zaremba-Niedzwiedzka K."/>
            <person name="Martijn J."/>
            <person name="Lind A.E."/>
            <person name="van Eijk R."/>
            <person name="Schleper C."/>
            <person name="Guy L."/>
            <person name="Ettema T.J."/>
        </authorList>
    </citation>
    <scope>NUCLEOTIDE SEQUENCE</scope>
</reference>
<dbReference type="PANTHER" id="PTHR43793:SF1">
    <property type="entry name" value="FAD SYNTHASE"/>
    <property type="match status" value="1"/>
</dbReference>
<dbReference type="GO" id="GO:0016779">
    <property type="term" value="F:nucleotidyltransferase activity"/>
    <property type="evidence" value="ECO:0007669"/>
    <property type="project" value="UniProtKB-KW"/>
</dbReference>
<organism evidence="4">
    <name type="scientific">marine sediment metagenome</name>
    <dbReference type="NCBI Taxonomy" id="412755"/>
    <lineage>
        <taxon>unclassified sequences</taxon>
        <taxon>metagenomes</taxon>
        <taxon>ecological metagenomes</taxon>
    </lineage>
</organism>
<sequence length="135" mass="15215">MKTVMISGYFDPFHYAHLEYIKKASKLGDNLVCVVSDDKQARMKKGKANEPADKRAEIIDLILMGLGVQHTVYVNTIDETTYVAKVLRQIFPDIFCRGSDKAIEDMPPDEREACEELDIEIVHLDGVQAHGSDFV</sequence>